<dbReference type="STRING" id="1221996.QY95_01259"/>
<dbReference type="CDD" id="cd13547">
    <property type="entry name" value="PBP2_Fbp_like_2"/>
    <property type="match status" value="1"/>
</dbReference>
<dbReference type="GO" id="GO:0015888">
    <property type="term" value="P:thiamine transport"/>
    <property type="evidence" value="ECO:0007669"/>
    <property type="project" value="TreeGrafter"/>
</dbReference>
<dbReference type="RefSeq" id="WP_039233218.1">
    <property type="nucleotide sequence ID" value="NZ_JWIR02000027.1"/>
</dbReference>
<name>A0A0F5HXD4_BACTR</name>
<dbReference type="PIRSF" id="PIRSF002825">
    <property type="entry name" value="CfbpA"/>
    <property type="match status" value="1"/>
</dbReference>
<dbReference type="EMBL" id="JWIR02000027">
    <property type="protein sequence ID" value="KKB40685.1"/>
    <property type="molecule type" value="Genomic_DNA"/>
</dbReference>
<feature type="signal peptide" evidence="3">
    <location>
        <begin position="1"/>
        <end position="18"/>
    </location>
</feature>
<accession>A0A0F5HXD4</accession>
<evidence type="ECO:0000256" key="3">
    <source>
        <dbReference type="SAM" id="SignalP"/>
    </source>
</evidence>
<keyword evidence="2" id="KW-0479">Metal-binding</keyword>
<sequence length="343" mass="37024">MRKLSFMMMILVAAVLTAACSNGSEQSNEVSGETAGGVSGTLSFYTSQPDADAQALVDAFQKKYPDVEVETFRSGTEEVISKIQAEKQAGSVQADVLLVADSVTFEGLKEEEMLLPYKSPEAEHIPDTFIDPDGAYTGTKVMATGLVVNTNEVKEIPDSWGILTEKAAQGKTLMPSPFYSGAAAYNLGIFTRQDNFGWDFYEKLKENEMSVTKGNGGVLEAVAMGQKSYGMVVDYVAARAKKEGSPVEFIYPKEGVPVITEPIGIMNGTDNEPAAQAFVDFALSEEGQQLAAELGYTPIREGVEAPEGLQTLGEMTVLQADTPELLKAREEDKKQFGEIFGQQ</sequence>
<dbReference type="Proteomes" id="UP000031563">
    <property type="component" value="Unassembled WGS sequence"/>
</dbReference>
<organism evidence="4 5">
    <name type="scientific">Bacillus thermotolerans</name>
    <name type="common">Quasibacillus thermotolerans</name>
    <dbReference type="NCBI Taxonomy" id="1221996"/>
    <lineage>
        <taxon>Bacteria</taxon>
        <taxon>Bacillati</taxon>
        <taxon>Bacillota</taxon>
        <taxon>Bacilli</taxon>
        <taxon>Bacillales</taxon>
        <taxon>Bacillaceae</taxon>
        <taxon>Bacillus</taxon>
    </lineage>
</organism>
<gene>
    <name evidence="4" type="ORF">QY95_01259</name>
</gene>
<dbReference type="OrthoDB" id="9791045at2"/>
<dbReference type="SUPFAM" id="SSF53850">
    <property type="entry name" value="Periplasmic binding protein-like II"/>
    <property type="match status" value="1"/>
</dbReference>
<keyword evidence="1 3" id="KW-0732">Signal</keyword>
<dbReference type="Gene3D" id="3.40.190.10">
    <property type="entry name" value="Periplasmic binding protein-like II"/>
    <property type="match status" value="2"/>
</dbReference>
<accession>A0A0F5I5Y7</accession>
<proteinExistence type="predicted"/>
<keyword evidence="5" id="KW-1185">Reference proteome</keyword>
<dbReference type="InterPro" id="IPR006059">
    <property type="entry name" value="SBP"/>
</dbReference>
<reference evidence="4" key="1">
    <citation type="submission" date="2015-02" db="EMBL/GenBank/DDBJ databases">
        <title>Genome Assembly of Bacillaceae bacterium MTCC 8252.</title>
        <authorList>
            <person name="Verma A."/>
            <person name="Khatri I."/>
            <person name="Mual P."/>
            <person name="Subramanian S."/>
            <person name="Krishnamurthi S."/>
        </authorList>
    </citation>
    <scope>NUCLEOTIDE SEQUENCE [LARGE SCALE GENOMIC DNA]</scope>
    <source>
        <strain evidence="4">MTCC 8252</strain>
    </source>
</reference>
<protein>
    <submittedName>
        <fullName evidence="4">Iron-binding periplasmic protein</fullName>
    </submittedName>
</protein>
<evidence type="ECO:0000256" key="2">
    <source>
        <dbReference type="PIRSR" id="PIRSR002825-1"/>
    </source>
</evidence>
<dbReference type="GO" id="GO:0030975">
    <property type="term" value="F:thiamine binding"/>
    <property type="evidence" value="ECO:0007669"/>
    <property type="project" value="TreeGrafter"/>
</dbReference>
<feature type="chain" id="PRO_5038662767" evidence="3">
    <location>
        <begin position="19"/>
        <end position="343"/>
    </location>
</feature>
<evidence type="ECO:0000313" key="5">
    <source>
        <dbReference type="Proteomes" id="UP000031563"/>
    </source>
</evidence>
<dbReference type="PROSITE" id="PS51257">
    <property type="entry name" value="PROKAR_LIPOPROTEIN"/>
    <property type="match status" value="1"/>
</dbReference>
<dbReference type="GO" id="GO:0046872">
    <property type="term" value="F:metal ion binding"/>
    <property type="evidence" value="ECO:0007669"/>
    <property type="project" value="UniProtKB-KW"/>
</dbReference>
<evidence type="ECO:0000256" key="1">
    <source>
        <dbReference type="ARBA" id="ARBA00022729"/>
    </source>
</evidence>
<dbReference type="AlphaFoldDB" id="A0A0F5HXD4"/>
<dbReference type="GO" id="GO:0030976">
    <property type="term" value="F:thiamine pyrophosphate binding"/>
    <property type="evidence" value="ECO:0007669"/>
    <property type="project" value="TreeGrafter"/>
</dbReference>
<dbReference type="InterPro" id="IPR026045">
    <property type="entry name" value="Ferric-bd"/>
</dbReference>
<dbReference type="Pfam" id="PF13416">
    <property type="entry name" value="SBP_bac_8"/>
    <property type="match status" value="1"/>
</dbReference>
<feature type="binding site" evidence="2">
    <location>
        <position position="235"/>
    </location>
    <ligand>
        <name>Fe cation</name>
        <dbReference type="ChEBI" id="CHEBI:24875"/>
    </ligand>
</feature>
<comment type="caution">
    <text evidence="4">The sequence shown here is derived from an EMBL/GenBank/DDBJ whole genome shotgun (WGS) entry which is preliminary data.</text>
</comment>
<dbReference type="PANTHER" id="PTHR30006:SF2">
    <property type="entry name" value="ABC TRANSPORTER SUBSTRATE-BINDING PROTEIN"/>
    <property type="match status" value="1"/>
</dbReference>
<keyword evidence="2" id="KW-0408">Iron</keyword>
<dbReference type="GO" id="GO:0030288">
    <property type="term" value="C:outer membrane-bounded periplasmic space"/>
    <property type="evidence" value="ECO:0007669"/>
    <property type="project" value="TreeGrafter"/>
</dbReference>
<evidence type="ECO:0000313" key="4">
    <source>
        <dbReference type="EMBL" id="KKB40685.1"/>
    </source>
</evidence>
<dbReference type="PANTHER" id="PTHR30006">
    <property type="entry name" value="THIAMINE-BINDING PERIPLASMIC PROTEIN-RELATED"/>
    <property type="match status" value="1"/>
</dbReference>